<dbReference type="InterPro" id="IPR002616">
    <property type="entry name" value="tRNA_ribo_trans-like"/>
</dbReference>
<dbReference type="GO" id="GO:0005737">
    <property type="term" value="C:cytoplasm"/>
    <property type="evidence" value="ECO:0007669"/>
    <property type="project" value="UniProtKB-SubCell"/>
</dbReference>
<keyword evidence="1 5" id="KW-0963">Cytoplasm</keyword>
<keyword evidence="8" id="KW-1185">Reference proteome</keyword>
<dbReference type="InterPro" id="IPR050852">
    <property type="entry name" value="Queuine_tRNA-ribosyltrfase"/>
</dbReference>
<keyword evidence="4 5" id="KW-0862">Zinc</keyword>
<keyword evidence="2 5" id="KW-0819">tRNA processing</keyword>
<dbReference type="SUPFAM" id="SSF51713">
    <property type="entry name" value="tRNA-guanine transglycosylase"/>
    <property type="match status" value="1"/>
</dbReference>
<feature type="binding site" evidence="5">
    <location>
        <position position="381"/>
    </location>
    <ligand>
        <name>Zn(2+)</name>
        <dbReference type="ChEBI" id="CHEBI:29105"/>
    </ligand>
</feature>
<dbReference type="InterPro" id="IPR036511">
    <property type="entry name" value="TGT-like_sf"/>
</dbReference>
<dbReference type="GO" id="GO:0006400">
    <property type="term" value="P:tRNA modification"/>
    <property type="evidence" value="ECO:0007669"/>
    <property type="project" value="InterPro"/>
</dbReference>
<evidence type="ECO:0000259" key="6">
    <source>
        <dbReference type="Pfam" id="PF01702"/>
    </source>
</evidence>
<dbReference type="Proteomes" id="UP001292079">
    <property type="component" value="Unassembled WGS sequence"/>
</dbReference>
<evidence type="ECO:0000256" key="3">
    <source>
        <dbReference type="ARBA" id="ARBA00022723"/>
    </source>
</evidence>
<accession>A0AAE1Z9Y5</accession>
<dbReference type="PANTHER" id="PTHR46064:SF1">
    <property type="entry name" value="QUEUINE TRNA-RIBOSYLTRANSFERASE ACCESSORY SUBUNIT 2"/>
    <property type="match status" value="1"/>
</dbReference>
<dbReference type="EMBL" id="JALJAT010000005">
    <property type="protein sequence ID" value="KAK4469952.1"/>
    <property type="molecule type" value="Genomic_DNA"/>
</dbReference>
<dbReference type="PANTHER" id="PTHR46064">
    <property type="entry name" value="QUEUINE TRNA-RIBOSYLTRANSFERASE ACCESSORY SUBUNIT 2"/>
    <property type="match status" value="1"/>
</dbReference>
<dbReference type="InterPro" id="IPR028592">
    <property type="entry name" value="QTRTD1"/>
</dbReference>
<dbReference type="GO" id="GO:0046872">
    <property type="term" value="F:metal ion binding"/>
    <property type="evidence" value="ECO:0007669"/>
    <property type="project" value="UniProtKB-KW"/>
</dbReference>
<comment type="caution">
    <text evidence="7">The sequence shown here is derived from an EMBL/GenBank/DDBJ whole genome shotgun (WGS) entry which is preliminary data.</text>
</comment>
<dbReference type="NCBIfam" id="TIGR00449">
    <property type="entry name" value="tgt_general"/>
    <property type="match status" value="1"/>
</dbReference>
<organism evidence="7 8">
    <name type="scientific">Schistosoma mekongi</name>
    <name type="common">Parasitic worm</name>
    <dbReference type="NCBI Taxonomy" id="38744"/>
    <lineage>
        <taxon>Eukaryota</taxon>
        <taxon>Metazoa</taxon>
        <taxon>Spiralia</taxon>
        <taxon>Lophotrochozoa</taxon>
        <taxon>Platyhelminthes</taxon>
        <taxon>Trematoda</taxon>
        <taxon>Digenea</taxon>
        <taxon>Strigeidida</taxon>
        <taxon>Schistosomatoidea</taxon>
        <taxon>Schistosomatidae</taxon>
        <taxon>Schistosoma</taxon>
    </lineage>
</organism>
<feature type="binding site" evidence="5">
    <location>
        <position position="407"/>
    </location>
    <ligand>
        <name>Zn(2+)</name>
        <dbReference type="ChEBI" id="CHEBI:29105"/>
    </ligand>
</feature>
<comment type="similarity">
    <text evidence="5">Belongs to the queuine tRNA-ribosyltransferase family. QTRT2 subfamily.</text>
</comment>
<dbReference type="Pfam" id="PF01702">
    <property type="entry name" value="TGT"/>
    <property type="match status" value="1"/>
</dbReference>
<proteinExistence type="inferred from homology"/>
<evidence type="ECO:0000256" key="5">
    <source>
        <dbReference type="HAMAP-Rule" id="MF_03043"/>
    </source>
</evidence>
<dbReference type="HAMAP" id="MF_03043">
    <property type="entry name" value="QTRT2"/>
    <property type="match status" value="1"/>
</dbReference>
<comment type="subcellular location">
    <subcellularLocation>
        <location evidence="5">Cytoplasm</location>
    </subcellularLocation>
</comment>
<comment type="function">
    <text evidence="5">Non-catalytic subunit of the queuine tRNA-ribosyltransferase (TGT) that catalyzes the base-exchange of a guanine (G) residue with queuine (Q) at position 34 (anticodon wobble position) in tRNAs with GU(N) anticodons (tRNA-Asp, -Asn, -His and -Tyr), resulting in the hypermodified nucleoside queuosine (7-(((4,5-cis-dihydroxy-2-cyclopenten-1-yl)amino)methyl)-7-deazaguanosine).</text>
</comment>
<evidence type="ECO:0000256" key="2">
    <source>
        <dbReference type="ARBA" id="ARBA00022694"/>
    </source>
</evidence>
<evidence type="ECO:0000313" key="8">
    <source>
        <dbReference type="Proteomes" id="UP001292079"/>
    </source>
</evidence>
<name>A0AAE1Z9Y5_SCHME</name>
<keyword evidence="3 5" id="KW-0479">Metal-binding</keyword>
<dbReference type="Gene3D" id="3.20.20.105">
    <property type="entry name" value="Queuine tRNA-ribosyltransferase-like"/>
    <property type="match status" value="1"/>
</dbReference>
<comment type="cofactor">
    <cofactor evidence="5">
        <name>Zn(2+)</name>
        <dbReference type="ChEBI" id="CHEBI:29105"/>
    </cofactor>
    <text evidence="5">Binds 1 zinc ion per subunit.</text>
</comment>
<comment type="subunit">
    <text evidence="5">Heterodimer of a catalytic subunit and an accessory subunit.</text>
</comment>
<evidence type="ECO:0000256" key="1">
    <source>
        <dbReference type="ARBA" id="ARBA00022490"/>
    </source>
</evidence>
<feature type="domain" description="tRNA-guanine(15) transglycosylase-like" evidence="6">
    <location>
        <begin position="15"/>
        <end position="435"/>
    </location>
</feature>
<evidence type="ECO:0000256" key="4">
    <source>
        <dbReference type="ARBA" id="ARBA00022833"/>
    </source>
</evidence>
<gene>
    <name evidence="7" type="ORF">MN116_007451</name>
</gene>
<reference evidence="7" key="1">
    <citation type="submission" date="2022-04" db="EMBL/GenBank/DDBJ databases">
        <authorList>
            <person name="Xu L."/>
            <person name="Lv Z."/>
        </authorList>
    </citation>
    <scope>NUCLEOTIDE SEQUENCE</scope>
    <source>
        <strain evidence="7">LV_2022a</strain>
    </source>
</reference>
<protein>
    <recommendedName>
        <fullName evidence="5">Queuine tRNA-ribosyltransferase accessory subunit 2</fullName>
    </recommendedName>
    <alternativeName>
        <fullName evidence="5">Queuine tRNA-ribosyltransferase domain-containing protein 1</fullName>
    </alternativeName>
</protein>
<dbReference type="AlphaFoldDB" id="A0AAE1Z9Y5"/>
<feature type="binding site" evidence="5">
    <location>
        <position position="378"/>
    </location>
    <ligand>
        <name>Zn(2+)</name>
        <dbReference type="ChEBI" id="CHEBI:29105"/>
    </ligand>
</feature>
<feature type="binding site" evidence="5">
    <location>
        <position position="376"/>
    </location>
    <ligand>
        <name>Zn(2+)</name>
        <dbReference type="ChEBI" id="CHEBI:29105"/>
    </ligand>
</feature>
<sequence>MVKFSIVLPLGEYLRLGKLSEYTNHLQINLHTPACLLYTRYGSVPFLPPDIYEEIEQLPEFSFASMGYVAERKFALTKFGKGLAEFSGLRKRGVVLFQSDPTHLATVAAVGKSSIPVWTTGGRLQLSVKEYSICSKIASPIAFQAPTDNETFLLDVNPTLKRVKNSVTRTSGYLKELVSEYTSNKIIESISRSLSHSNRIRSLGFISLPWNLLEELAKKSLLVSIAGGYNLQLRLQSVAETDFSLCSGVVIDGLLQDLPVSSVEAREDTDENKSLKEFLTVTLPKVFAEIPPHLPRFITQIWQPLDITLAARSGCDIFDGSLPYRLSRSGIGWIYKDWDETNPLSVISDIRFLEFPLKESHKLHEKEQYLPIQKGCNCFTCLHHSQIYISHLHITQEMLAPMLLMIHNSHQCYRFFSDLRRAITVNKVDLFVTHASNWYFPPNLLTIDKTNEFKSTVNTDHDDV</sequence>
<evidence type="ECO:0000313" key="7">
    <source>
        <dbReference type="EMBL" id="KAK4469952.1"/>
    </source>
</evidence>
<reference evidence="7" key="2">
    <citation type="journal article" date="2023" name="Infect Dis Poverty">
        <title>Chromosome-scale genome of the human blood fluke Schistosoma mekongi and its implications for public health.</title>
        <authorList>
            <person name="Zhou M."/>
            <person name="Xu L."/>
            <person name="Xu D."/>
            <person name="Chen W."/>
            <person name="Khan J."/>
            <person name="Hu Y."/>
            <person name="Huang H."/>
            <person name="Wei H."/>
            <person name="Zhang Y."/>
            <person name="Chusongsang P."/>
            <person name="Tanasarnprasert K."/>
            <person name="Hu X."/>
            <person name="Limpanont Y."/>
            <person name="Lv Z."/>
        </authorList>
    </citation>
    <scope>NUCLEOTIDE SEQUENCE</scope>
    <source>
        <strain evidence="7">LV_2022a</strain>
    </source>
</reference>
<dbReference type="GO" id="GO:0008479">
    <property type="term" value="F:tRNA-guanosine(34) queuine transglycosylase activity"/>
    <property type="evidence" value="ECO:0007669"/>
    <property type="project" value="UniProtKB-UniRule"/>
</dbReference>